<feature type="domain" description="Amino acid transporter transmembrane" evidence="7">
    <location>
        <begin position="51"/>
        <end position="461"/>
    </location>
</feature>
<keyword evidence="3 6" id="KW-1133">Transmembrane helix</keyword>
<accession>A0A401NJH9</accession>
<dbReference type="GO" id="GO:0015180">
    <property type="term" value="F:L-alanine transmembrane transporter activity"/>
    <property type="evidence" value="ECO:0007669"/>
    <property type="project" value="TreeGrafter"/>
</dbReference>
<dbReference type="GO" id="GO:0005774">
    <property type="term" value="C:vacuolar membrane"/>
    <property type="evidence" value="ECO:0007669"/>
    <property type="project" value="TreeGrafter"/>
</dbReference>
<feature type="transmembrane region" description="Helical" evidence="6">
    <location>
        <begin position="264"/>
        <end position="283"/>
    </location>
</feature>
<dbReference type="GO" id="GO:0005280">
    <property type="term" value="F:amino acid:proton symporter activity"/>
    <property type="evidence" value="ECO:0007669"/>
    <property type="project" value="TreeGrafter"/>
</dbReference>
<dbReference type="OrthoDB" id="1684102at2759"/>
<reference evidence="8 9" key="1">
    <citation type="journal article" date="2018" name="Nat. Ecol. Evol.">
        <title>Shark genomes provide insights into elasmobranch evolution and the origin of vertebrates.</title>
        <authorList>
            <person name="Hara Y"/>
            <person name="Yamaguchi K"/>
            <person name="Onimaru K"/>
            <person name="Kadota M"/>
            <person name="Koyanagi M"/>
            <person name="Keeley SD"/>
            <person name="Tatsumi K"/>
            <person name="Tanaka K"/>
            <person name="Motone F"/>
            <person name="Kageyama Y"/>
            <person name="Nozu R"/>
            <person name="Adachi N"/>
            <person name="Nishimura O"/>
            <person name="Nakagawa R"/>
            <person name="Tanegashima C"/>
            <person name="Kiyatake I"/>
            <person name="Matsumoto R"/>
            <person name="Murakumo K"/>
            <person name="Nishida K"/>
            <person name="Terakita A"/>
            <person name="Kuratani S"/>
            <person name="Sato K"/>
            <person name="Hyodo S Kuraku.S."/>
        </authorList>
    </citation>
    <scope>NUCLEOTIDE SEQUENCE [LARGE SCALE GENOMIC DNA]</scope>
</reference>
<dbReference type="Proteomes" id="UP000288216">
    <property type="component" value="Unassembled WGS sequence"/>
</dbReference>
<evidence type="ECO:0000313" key="8">
    <source>
        <dbReference type="EMBL" id="GCB61022.1"/>
    </source>
</evidence>
<feature type="transmembrane region" description="Helical" evidence="6">
    <location>
        <begin position="381"/>
        <end position="398"/>
    </location>
</feature>
<evidence type="ECO:0000259" key="7">
    <source>
        <dbReference type="Pfam" id="PF01490"/>
    </source>
</evidence>
<dbReference type="EMBL" id="BFAA01001156">
    <property type="protein sequence ID" value="GCB61022.1"/>
    <property type="molecule type" value="Genomic_DNA"/>
</dbReference>
<feature type="transmembrane region" description="Helical" evidence="6">
    <location>
        <begin position="80"/>
        <end position="104"/>
    </location>
</feature>
<feature type="transmembrane region" description="Helical" evidence="6">
    <location>
        <begin position="223"/>
        <end position="244"/>
    </location>
</feature>
<evidence type="ECO:0000256" key="5">
    <source>
        <dbReference type="SAM" id="MobiDB-lite"/>
    </source>
</evidence>
<sequence length="480" mass="53168">MSTKKLTSEDYHDYSSTENSPGHDSMSSSPDVSSRSSENFGNYQRLNERTGTTTIETLIHLLKGNIGTGLLSLPLAVKNAGIVLGPISLIIMAVVAVHCMQLLVKCSHYLCAKLQKPFLDYGNAVMYSLEECPSLWLRRYSFVGRLLVEFFLILTQLGFCCVYFVFLADNIKQIVDVANSTSNNCYENTTTLEPGSMDSRLYMLSFLPFIILLVYIRNWKYLAPFSLLANLAMCVSLVLIYWYIFSSATYANNLPPVAGWKCYAMFFGTAIFAFEGIGVVLPLENHMAKPHKFPVILYSGMAIVTALYLSLGVMGYIRFGDEIKGSITLNLPACWLYQSVKILYSFGIFITYAVQFFVAAEIIVPVAVAKVPERWELWVNLAVRTALVIITCALAILIPRLEIVITLVGSISSSTLALIIPPLLDIATYYGEGMSRWWIAKNILISVVGFVGFVAGTYVSIEELVSQTISVANITASHPS</sequence>
<protein>
    <recommendedName>
        <fullName evidence="7">Amino acid transporter transmembrane domain-containing protein</fullName>
    </recommendedName>
</protein>
<dbReference type="GO" id="GO:0015193">
    <property type="term" value="F:L-proline transmembrane transporter activity"/>
    <property type="evidence" value="ECO:0007669"/>
    <property type="project" value="TreeGrafter"/>
</dbReference>
<dbReference type="PANTHER" id="PTHR22950:SF188">
    <property type="entry name" value="PROTON-COUPLED AMINO ACID TRANSPORTER 1"/>
    <property type="match status" value="1"/>
</dbReference>
<gene>
    <name evidence="8" type="ORF">scyTo_0004037</name>
</gene>
<evidence type="ECO:0000256" key="1">
    <source>
        <dbReference type="ARBA" id="ARBA00004141"/>
    </source>
</evidence>
<evidence type="ECO:0000313" key="9">
    <source>
        <dbReference type="Proteomes" id="UP000288216"/>
    </source>
</evidence>
<evidence type="ECO:0000256" key="6">
    <source>
        <dbReference type="SAM" id="Phobius"/>
    </source>
</evidence>
<dbReference type="STRING" id="75743.A0A401NJH9"/>
<keyword evidence="2 6" id="KW-0812">Transmembrane</keyword>
<name>A0A401NJH9_SCYTO</name>
<comment type="subcellular location">
    <subcellularLocation>
        <location evidence="1">Membrane</location>
        <topology evidence="1">Multi-pass membrane protein</topology>
    </subcellularLocation>
</comment>
<feature type="compositionally biased region" description="Low complexity" evidence="5">
    <location>
        <begin position="25"/>
        <end position="37"/>
    </location>
</feature>
<keyword evidence="9" id="KW-1185">Reference proteome</keyword>
<feature type="region of interest" description="Disordered" evidence="5">
    <location>
        <begin position="1"/>
        <end position="46"/>
    </location>
</feature>
<dbReference type="OMA" id="SAMYVPN"/>
<feature type="transmembrane region" description="Helical" evidence="6">
    <location>
        <begin position="442"/>
        <end position="461"/>
    </location>
</feature>
<dbReference type="InterPro" id="IPR013057">
    <property type="entry name" value="AA_transpt_TM"/>
</dbReference>
<dbReference type="GO" id="GO:0015187">
    <property type="term" value="F:glycine transmembrane transporter activity"/>
    <property type="evidence" value="ECO:0007669"/>
    <property type="project" value="TreeGrafter"/>
</dbReference>
<organism evidence="8 9">
    <name type="scientific">Scyliorhinus torazame</name>
    <name type="common">Cloudy catshark</name>
    <name type="synonym">Catulus torazame</name>
    <dbReference type="NCBI Taxonomy" id="75743"/>
    <lineage>
        <taxon>Eukaryota</taxon>
        <taxon>Metazoa</taxon>
        <taxon>Chordata</taxon>
        <taxon>Craniata</taxon>
        <taxon>Vertebrata</taxon>
        <taxon>Chondrichthyes</taxon>
        <taxon>Elasmobranchii</taxon>
        <taxon>Galeomorphii</taxon>
        <taxon>Galeoidea</taxon>
        <taxon>Carcharhiniformes</taxon>
        <taxon>Scyliorhinidae</taxon>
        <taxon>Scyliorhinus</taxon>
    </lineage>
</organism>
<feature type="transmembrane region" description="Helical" evidence="6">
    <location>
        <begin position="342"/>
        <end position="369"/>
    </location>
</feature>
<dbReference type="PANTHER" id="PTHR22950">
    <property type="entry name" value="AMINO ACID TRANSPORTER"/>
    <property type="match status" value="1"/>
</dbReference>
<feature type="transmembrane region" description="Helical" evidence="6">
    <location>
        <begin position="295"/>
        <end position="317"/>
    </location>
</feature>
<evidence type="ECO:0000256" key="2">
    <source>
        <dbReference type="ARBA" id="ARBA00022692"/>
    </source>
</evidence>
<feature type="transmembrane region" description="Helical" evidence="6">
    <location>
        <begin position="404"/>
        <end position="430"/>
    </location>
</feature>
<keyword evidence="4 6" id="KW-0472">Membrane</keyword>
<evidence type="ECO:0000256" key="3">
    <source>
        <dbReference type="ARBA" id="ARBA00022989"/>
    </source>
</evidence>
<feature type="compositionally biased region" description="Basic and acidic residues" evidence="5">
    <location>
        <begin position="1"/>
        <end position="15"/>
    </location>
</feature>
<dbReference type="Pfam" id="PF01490">
    <property type="entry name" value="Aa_trans"/>
    <property type="match status" value="1"/>
</dbReference>
<comment type="caution">
    <text evidence="8">The sequence shown here is derived from an EMBL/GenBank/DDBJ whole genome shotgun (WGS) entry which is preliminary data.</text>
</comment>
<proteinExistence type="predicted"/>
<feature type="transmembrane region" description="Helical" evidence="6">
    <location>
        <begin position="146"/>
        <end position="166"/>
    </location>
</feature>
<dbReference type="AlphaFoldDB" id="A0A401NJH9"/>
<feature type="transmembrane region" description="Helical" evidence="6">
    <location>
        <begin position="199"/>
        <end position="216"/>
    </location>
</feature>
<evidence type="ECO:0000256" key="4">
    <source>
        <dbReference type="ARBA" id="ARBA00023136"/>
    </source>
</evidence>